<dbReference type="InterPro" id="IPR020449">
    <property type="entry name" value="Tscrpt_reg_AraC-type_HTH"/>
</dbReference>
<evidence type="ECO:0000256" key="2">
    <source>
        <dbReference type="ARBA" id="ARBA00023125"/>
    </source>
</evidence>
<dbReference type="InterPro" id="IPR011110">
    <property type="entry name" value="Reg_prop"/>
</dbReference>
<evidence type="ECO:0000256" key="3">
    <source>
        <dbReference type="ARBA" id="ARBA00023163"/>
    </source>
</evidence>
<evidence type="ECO:0000313" key="6">
    <source>
        <dbReference type="EMBL" id="MBM6660344.1"/>
    </source>
</evidence>
<evidence type="ECO:0000256" key="4">
    <source>
        <dbReference type="SAM" id="Phobius"/>
    </source>
</evidence>
<dbReference type="InterPro" id="IPR015943">
    <property type="entry name" value="WD40/YVTN_repeat-like_dom_sf"/>
</dbReference>
<dbReference type="InterPro" id="IPR009057">
    <property type="entry name" value="Homeodomain-like_sf"/>
</dbReference>
<dbReference type="EMBL" id="JACJJL010000001">
    <property type="protein sequence ID" value="MBM6660344.1"/>
    <property type="molecule type" value="Genomic_DNA"/>
</dbReference>
<dbReference type="AlphaFoldDB" id="A0A938WJ66"/>
<sequence length="788" mass="87875">MRRLLAFILIAVLSGMGLRAADEVRIMTFDEGDGFAESRVSCIIQDRAGIIWFSTWDGLYRYDGYRLRNYKARPGDNCPLEANRIDYIRELADGNILCRVRSDYFVFNRTSRKFTPYTGPRSAHDVRYMPDEATQRMVAAMPRYAGISVRILYKDRQGGIWVYSMLGLDRISFVSKPISNRKATDAPQEEVRGLMEDSKGRLWVADKNGYVRIVGRDGRLAGYLDASGSLRPAPVLFGHSVYCIREDSRGTVWMGAKGSGLFRLTPSDKGFAVDRYVANNPIDGDLNHNDIYSIVEDSYGRMWIGTYGGGLNVATVGPGGRVTFANSGNGLPPVHEGDVEIHRLAITPGGVLLVGTNTGLYTARIERNTAAMKFHANRRDPADATSLSNNRVTDIVQARSGNIFVSTYGGGLCRIMSTNLLSDTITFRPYTTDSGLASDVVMSVTEDKQGRLWLVSGASLSCFVPSTGVITNFKRSMFSGGFVFSEARPLCMADGRLVMGTTQGILEFNPAELKKSSYVPPIVVDCGSRVELGPNEKSLSIEMAALDYNKNEQIEYAYKLDGVDETWNYTTDSHIRYANIPAGKYLLHIKSTNGDGIWTDNERTIEIHRTPAFNERPMAWMLYGGLLLVALYAIFKVAAYIRRLQRELSDIKMTTGEKVEYALLKHGERHVPGQGAPEADVERERDDAWSAKVWAYMERNMANAELTVDSFAQDMGMSRSVFYLNMKRVFGVTPNNFMQEARIAYAKELLRAHSGNISEVAYKCGFSDPKYFSRCFKKATGMTPSEYC</sequence>
<feature type="transmembrane region" description="Helical" evidence="4">
    <location>
        <begin position="620"/>
        <end position="641"/>
    </location>
</feature>
<keyword evidence="7" id="KW-1185">Reference proteome</keyword>
<dbReference type="SUPFAM" id="SSF63829">
    <property type="entry name" value="Calcium-dependent phosphotriesterase"/>
    <property type="match status" value="2"/>
</dbReference>
<dbReference type="PROSITE" id="PS01124">
    <property type="entry name" value="HTH_ARAC_FAMILY_2"/>
    <property type="match status" value="1"/>
</dbReference>
<organism evidence="6 7">
    <name type="scientific">Marseilla massiliensis</name>
    <dbReference type="NCBI Taxonomy" id="1841864"/>
    <lineage>
        <taxon>Bacteria</taxon>
        <taxon>Pseudomonadati</taxon>
        <taxon>Bacteroidota</taxon>
        <taxon>Bacteroidia</taxon>
        <taxon>Bacteroidales</taxon>
        <taxon>Prevotellaceae</taxon>
        <taxon>Marseilla</taxon>
    </lineage>
</organism>
<protein>
    <submittedName>
        <fullName evidence="6">Helix-turn-helix domain-containing protein</fullName>
    </submittedName>
</protein>
<dbReference type="InterPro" id="IPR018062">
    <property type="entry name" value="HTH_AraC-typ_CS"/>
</dbReference>
<keyword evidence="4" id="KW-1133">Transmembrane helix</keyword>
<reference evidence="6 7" key="1">
    <citation type="journal article" date="2021" name="Sci. Rep.">
        <title>The distribution of antibiotic resistance genes in chicken gut microbiota commensals.</title>
        <authorList>
            <person name="Juricova H."/>
            <person name="Matiasovicova J."/>
            <person name="Kubasova T."/>
            <person name="Cejkova D."/>
            <person name="Rychlik I."/>
        </authorList>
    </citation>
    <scope>NUCLEOTIDE SEQUENCE [LARGE SCALE GENOMIC DNA]</scope>
    <source>
        <strain evidence="6 7">An819</strain>
    </source>
</reference>
<dbReference type="Pfam" id="PF07494">
    <property type="entry name" value="Reg_prop"/>
    <property type="match status" value="2"/>
</dbReference>
<dbReference type="InterPro" id="IPR011123">
    <property type="entry name" value="Y_Y_Y"/>
</dbReference>
<dbReference type="PANTHER" id="PTHR43280:SF2">
    <property type="entry name" value="HTH-TYPE TRANSCRIPTIONAL REGULATOR EXSA"/>
    <property type="match status" value="1"/>
</dbReference>
<keyword evidence="1" id="KW-0805">Transcription regulation</keyword>
<evidence type="ECO:0000259" key="5">
    <source>
        <dbReference type="PROSITE" id="PS01124"/>
    </source>
</evidence>
<gene>
    <name evidence="6" type="ORF">H6B30_00995</name>
</gene>
<dbReference type="Gene3D" id="2.130.10.10">
    <property type="entry name" value="YVTN repeat-like/Quinoprotein amine dehydrogenase"/>
    <property type="match status" value="3"/>
</dbReference>
<evidence type="ECO:0000256" key="1">
    <source>
        <dbReference type="ARBA" id="ARBA00023015"/>
    </source>
</evidence>
<dbReference type="InterPro" id="IPR013783">
    <property type="entry name" value="Ig-like_fold"/>
</dbReference>
<accession>A0A938WJ66</accession>
<dbReference type="GO" id="GO:0003700">
    <property type="term" value="F:DNA-binding transcription factor activity"/>
    <property type="evidence" value="ECO:0007669"/>
    <property type="project" value="InterPro"/>
</dbReference>
<dbReference type="GO" id="GO:0043565">
    <property type="term" value="F:sequence-specific DNA binding"/>
    <property type="evidence" value="ECO:0007669"/>
    <property type="project" value="InterPro"/>
</dbReference>
<dbReference type="Gene3D" id="2.60.40.10">
    <property type="entry name" value="Immunoglobulins"/>
    <property type="match status" value="1"/>
</dbReference>
<evidence type="ECO:0000313" key="7">
    <source>
        <dbReference type="Proteomes" id="UP000764045"/>
    </source>
</evidence>
<name>A0A938WJ66_9BACT</name>
<dbReference type="PRINTS" id="PR00032">
    <property type="entry name" value="HTHARAC"/>
</dbReference>
<dbReference type="RefSeq" id="WP_205107009.1">
    <property type="nucleotide sequence ID" value="NZ_CAWUJD010000001.1"/>
</dbReference>
<dbReference type="PROSITE" id="PS00041">
    <property type="entry name" value="HTH_ARAC_FAMILY_1"/>
    <property type="match status" value="1"/>
</dbReference>
<dbReference type="Pfam" id="PF07495">
    <property type="entry name" value="Y_Y_Y"/>
    <property type="match status" value="1"/>
</dbReference>
<comment type="caution">
    <text evidence="6">The sequence shown here is derived from an EMBL/GenBank/DDBJ whole genome shotgun (WGS) entry which is preliminary data.</text>
</comment>
<keyword evidence="3" id="KW-0804">Transcription</keyword>
<keyword evidence="4" id="KW-0472">Membrane</keyword>
<feature type="domain" description="HTH araC/xylS-type" evidence="5">
    <location>
        <begin position="691"/>
        <end position="788"/>
    </location>
</feature>
<proteinExistence type="predicted"/>
<dbReference type="Pfam" id="PF12833">
    <property type="entry name" value="HTH_18"/>
    <property type="match status" value="1"/>
</dbReference>
<dbReference type="PANTHER" id="PTHR43280">
    <property type="entry name" value="ARAC-FAMILY TRANSCRIPTIONAL REGULATOR"/>
    <property type="match status" value="1"/>
</dbReference>
<keyword evidence="4" id="KW-0812">Transmembrane</keyword>
<dbReference type="Proteomes" id="UP000764045">
    <property type="component" value="Unassembled WGS sequence"/>
</dbReference>
<dbReference type="Gene3D" id="1.10.10.60">
    <property type="entry name" value="Homeodomain-like"/>
    <property type="match status" value="2"/>
</dbReference>
<keyword evidence="2" id="KW-0238">DNA-binding</keyword>
<dbReference type="SUPFAM" id="SSF46689">
    <property type="entry name" value="Homeodomain-like"/>
    <property type="match status" value="1"/>
</dbReference>
<dbReference type="SMART" id="SM00342">
    <property type="entry name" value="HTH_ARAC"/>
    <property type="match status" value="1"/>
</dbReference>
<dbReference type="InterPro" id="IPR018060">
    <property type="entry name" value="HTH_AraC"/>
</dbReference>